<proteinExistence type="predicted"/>
<dbReference type="AlphaFoldDB" id="A6K9Y0"/>
<sequence length="171" mass="18864">MDPVEPEVAPAPGEAAQEQGVLFSVLKSEPEELPPPALGRQWILWNPRLLRHLAKQRRNRVCCSQSSSRSLRSCHPQPWAVNGSCGTRGCSGTWRSSADTGGPDPAEPGRLQRRAIQPLAAHSERHACRSLQRTFSACSCPTSSSRPRECRGRDEVQFSVEMPLGSHAYPW</sequence>
<evidence type="ECO:0000313" key="1">
    <source>
        <dbReference type="EMBL" id="EDL90757.1"/>
    </source>
</evidence>
<reference evidence="1 2" key="1">
    <citation type="submission" date="2005-09" db="EMBL/GenBank/DDBJ databases">
        <authorList>
            <person name="Mural R.J."/>
            <person name="Li P.W."/>
            <person name="Adams M.D."/>
            <person name="Amanatides P.G."/>
            <person name="Baden-Tillson H."/>
            <person name="Barnstead M."/>
            <person name="Chin S.H."/>
            <person name="Dew I."/>
            <person name="Evans C.A."/>
            <person name="Ferriera S."/>
            <person name="Flanigan M."/>
            <person name="Fosler C."/>
            <person name="Glodek A."/>
            <person name="Gu Z."/>
            <person name="Holt R.A."/>
            <person name="Jennings D."/>
            <person name="Kraft C.L."/>
            <person name="Lu F."/>
            <person name="Nguyen T."/>
            <person name="Nusskern D.R."/>
            <person name="Pfannkoch C.M."/>
            <person name="Sitter C."/>
            <person name="Sutton G.G."/>
            <person name="Venter J.C."/>
            <person name="Wang Z."/>
            <person name="Woodage T."/>
            <person name="Zheng X.H."/>
            <person name="Zhong F."/>
        </authorList>
    </citation>
    <scope>NUCLEOTIDE SEQUENCE [LARGE SCALE GENOMIC DNA]</scope>
    <source>
        <strain>BN</strain>
        <strain evidence="2">Sprague-Dawley</strain>
    </source>
</reference>
<dbReference type="EMBL" id="CH474031">
    <property type="protein sequence ID" value="EDL90757.1"/>
    <property type="molecule type" value="Genomic_DNA"/>
</dbReference>
<protein>
    <submittedName>
        <fullName evidence="1">RCG38684</fullName>
    </submittedName>
</protein>
<evidence type="ECO:0000313" key="2">
    <source>
        <dbReference type="Proteomes" id="UP000234681"/>
    </source>
</evidence>
<dbReference type="Proteomes" id="UP000234681">
    <property type="component" value="Chromosome 16"/>
</dbReference>
<name>A6K9Y0_RAT</name>
<organism evidence="1 2">
    <name type="scientific">Rattus norvegicus</name>
    <name type="common">Rat</name>
    <dbReference type="NCBI Taxonomy" id="10116"/>
    <lineage>
        <taxon>Eukaryota</taxon>
        <taxon>Metazoa</taxon>
        <taxon>Chordata</taxon>
        <taxon>Craniata</taxon>
        <taxon>Vertebrata</taxon>
        <taxon>Euteleostomi</taxon>
        <taxon>Mammalia</taxon>
        <taxon>Eutheria</taxon>
        <taxon>Euarchontoglires</taxon>
        <taxon>Glires</taxon>
        <taxon>Rodentia</taxon>
        <taxon>Myomorpha</taxon>
        <taxon>Muroidea</taxon>
        <taxon>Muridae</taxon>
        <taxon>Murinae</taxon>
        <taxon>Rattus</taxon>
    </lineage>
</organism>
<gene>
    <name evidence="1" type="ORF">rCG_38684</name>
</gene>
<accession>A6K9Y0</accession>